<sequence length="36" mass="3829">MANGTGPALVRAAPPLLRGVPHTTLFPSKFGRMRPL</sequence>
<dbReference type="Proteomes" id="UP000435112">
    <property type="component" value="Unassembled WGS sequence"/>
</dbReference>
<evidence type="ECO:0000313" key="3">
    <source>
        <dbReference type="Proteomes" id="UP000434957"/>
    </source>
</evidence>
<keyword evidence="3" id="KW-1185">Reference proteome</keyword>
<reference evidence="1 4" key="1">
    <citation type="submission" date="2018-09" db="EMBL/GenBank/DDBJ databases">
        <title>Genomic investigation of the strawberry pathogen Phytophthora fragariae indicates pathogenicity is determined by transcriptional variation in three key races.</title>
        <authorList>
            <person name="Adams T.M."/>
            <person name="Armitage A.D."/>
            <person name="Sobczyk M.K."/>
            <person name="Bates H.J."/>
            <person name="Dunwell J.M."/>
            <person name="Nellist C.F."/>
            <person name="Harrison R.J."/>
        </authorList>
    </citation>
    <scope>NUCLEOTIDE SEQUENCE [LARGE SCALE GENOMIC DNA]</scope>
    <source>
        <strain evidence="1 4">SCRP324</strain>
        <strain evidence="2 3">SCRP333</strain>
    </source>
</reference>
<dbReference type="EMBL" id="QXFT01000396">
    <property type="protein sequence ID" value="KAE9345114.1"/>
    <property type="molecule type" value="Genomic_DNA"/>
</dbReference>
<evidence type="ECO:0000313" key="1">
    <source>
        <dbReference type="EMBL" id="KAE9012257.1"/>
    </source>
</evidence>
<evidence type="ECO:0000313" key="4">
    <source>
        <dbReference type="Proteomes" id="UP000435112"/>
    </source>
</evidence>
<dbReference type="AlphaFoldDB" id="A0A6A3L2F2"/>
<protein>
    <submittedName>
        <fullName evidence="1">Uncharacterized protein</fullName>
    </submittedName>
</protein>
<gene>
    <name evidence="1" type="ORF">PR002_g14858</name>
    <name evidence="2" type="ORF">PR003_g8116</name>
</gene>
<comment type="caution">
    <text evidence="1">The sequence shown here is derived from an EMBL/GenBank/DDBJ whole genome shotgun (WGS) entry which is preliminary data.</text>
</comment>
<dbReference type="EMBL" id="QXFU01001049">
    <property type="protein sequence ID" value="KAE9012257.1"/>
    <property type="molecule type" value="Genomic_DNA"/>
</dbReference>
<name>A0A6A3L2F2_9STRA</name>
<accession>A0A6A3L2F2</accession>
<proteinExistence type="predicted"/>
<dbReference type="Proteomes" id="UP000434957">
    <property type="component" value="Unassembled WGS sequence"/>
</dbReference>
<evidence type="ECO:0000313" key="2">
    <source>
        <dbReference type="EMBL" id="KAE9345114.1"/>
    </source>
</evidence>
<organism evidence="1 4">
    <name type="scientific">Phytophthora rubi</name>
    <dbReference type="NCBI Taxonomy" id="129364"/>
    <lineage>
        <taxon>Eukaryota</taxon>
        <taxon>Sar</taxon>
        <taxon>Stramenopiles</taxon>
        <taxon>Oomycota</taxon>
        <taxon>Peronosporomycetes</taxon>
        <taxon>Peronosporales</taxon>
        <taxon>Peronosporaceae</taxon>
        <taxon>Phytophthora</taxon>
    </lineage>
</organism>